<evidence type="ECO:0000256" key="1">
    <source>
        <dbReference type="SAM" id="MobiDB-lite"/>
    </source>
</evidence>
<protein>
    <submittedName>
        <fullName evidence="2">Uncharacterized protein</fullName>
    </submittedName>
</protein>
<feature type="compositionally biased region" description="Acidic residues" evidence="1">
    <location>
        <begin position="116"/>
        <end position="127"/>
    </location>
</feature>
<dbReference type="Proteomes" id="UP000756921">
    <property type="component" value="Unassembled WGS sequence"/>
</dbReference>
<dbReference type="EMBL" id="WJXW01000009">
    <property type="protein sequence ID" value="KAF9733009.1"/>
    <property type="molecule type" value="Genomic_DNA"/>
</dbReference>
<feature type="compositionally biased region" description="Basic and acidic residues" evidence="1">
    <location>
        <begin position="44"/>
        <end position="53"/>
    </location>
</feature>
<gene>
    <name evidence="2" type="ORF">PMIN01_08691</name>
</gene>
<comment type="caution">
    <text evidence="2">The sequence shown here is derived from an EMBL/GenBank/DDBJ whole genome shotgun (WGS) entry which is preliminary data.</text>
</comment>
<dbReference type="OrthoDB" id="10558375at2759"/>
<sequence length="331" mass="37584">MTFISTRENFPNGITRMTVSTDQPVQPSKEGCPPRLLYTRESDVAKNEHRDSGDFIEVPGNDHTEADPSFNSEPCVRWKCNIGHSPKAFHNWKEVRNENHSGSLNSPIELSSGSESDSDDEPDEPEGFYEPCHDVAIALDEPNPLRKDLTLDEHYRLSTHEALEDLLATGSPSPAKASTLWRNILNQYSLDQVYSAFKQALPGPQRATARAALKLWVVLHNALAQFRDDTQYYGRDGEEWRQHKRMLMAMPGKEQWRNALEARRKHCDPALVVRIWGGWLEGAQFARALADYSRALIRHGVGERLEERILAYNKNLSPWFGFIESGDADID</sequence>
<name>A0A9P6GF39_9PLEO</name>
<feature type="region of interest" description="Disordered" evidence="1">
    <location>
        <begin position="100"/>
        <end position="129"/>
    </location>
</feature>
<evidence type="ECO:0000313" key="2">
    <source>
        <dbReference type="EMBL" id="KAF9733009.1"/>
    </source>
</evidence>
<accession>A0A9P6GF39</accession>
<keyword evidence="3" id="KW-1185">Reference proteome</keyword>
<dbReference type="AlphaFoldDB" id="A0A9P6GF39"/>
<feature type="region of interest" description="Disordered" evidence="1">
    <location>
        <begin position="44"/>
        <end position="70"/>
    </location>
</feature>
<organism evidence="2 3">
    <name type="scientific">Paraphaeosphaeria minitans</name>
    <dbReference type="NCBI Taxonomy" id="565426"/>
    <lineage>
        <taxon>Eukaryota</taxon>
        <taxon>Fungi</taxon>
        <taxon>Dikarya</taxon>
        <taxon>Ascomycota</taxon>
        <taxon>Pezizomycotina</taxon>
        <taxon>Dothideomycetes</taxon>
        <taxon>Pleosporomycetidae</taxon>
        <taxon>Pleosporales</taxon>
        <taxon>Massarineae</taxon>
        <taxon>Didymosphaeriaceae</taxon>
        <taxon>Paraphaeosphaeria</taxon>
    </lineage>
</organism>
<feature type="compositionally biased region" description="Polar residues" evidence="1">
    <location>
        <begin position="100"/>
        <end position="109"/>
    </location>
</feature>
<proteinExistence type="predicted"/>
<reference evidence="2" key="1">
    <citation type="journal article" date="2020" name="Mol. Plant Microbe Interact.">
        <title>Genome Sequence of the Biocontrol Agent Coniothyrium minitans strain Conio (IMI 134523).</title>
        <authorList>
            <person name="Patel D."/>
            <person name="Shittu T.A."/>
            <person name="Baroncelli R."/>
            <person name="Muthumeenakshi S."/>
            <person name="Osborne T.H."/>
            <person name="Janganan T.K."/>
            <person name="Sreenivasaprasad S."/>
        </authorList>
    </citation>
    <scope>NUCLEOTIDE SEQUENCE</scope>
    <source>
        <strain evidence="2">Conio</strain>
    </source>
</reference>
<evidence type="ECO:0000313" key="3">
    <source>
        <dbReference type="Proteomes" id="UP000756921"/>
    </source>
</evidence>